<protein>
    <submittedName>
        <fullName evidence="2">Uncharacterized protein</fullName>
    </submittedName>
</protein>
<accession>A0A8X6T663</accession>
<organism evidence="2 3">
    <name type="scientific">Trichonephila clavipes</name>
    <name type="common">Golden silk orbweaver</name>
    <name type="synonym">Nephila clavipes</name>
    <dbReference type="NCBI Taxonomy" id="2585209"/>
    <lineage>
        <taxon>Eukaryota</taxon>
        <taxon>Metazoa</taxon>
        <taxon>Ecdysozoa</taxon>
        <taxon>Arthropoda</taxon>
        <taxon>Chelicerata</taxon>
        <taxon>Arachnida</taxon>
        <taxon>Araneae</taxon>
        <taxon>Araneomorphae</taxon>
        <taxon>Entelegynae</taxon>
        <taxon>Araneoidea</taxon>
        <taxon>Nephilidae</taxon>
        <taxon>Trichonephila</taxon>
    </lineage>
</organism>
<keyword evidence="3" id="KW-1185">Reference proteome</keyword>
<evidence type="ECO:0000313" key="3">
    <source>
        <dbReference type="Proteomes" id="UP000887159"/>
    </source>
</evidence>
<evidence type="ECO:0000313" key="2">
    <source>
        <dbReference type="EMBL" id="GFY21156.1"/>
    </source>
</evidence>
<reference evidence="2" key="1">
    <citation type="submission" date="2020-08" db="EMBL/GenBank/DDBJ databases">
        <title>Multicomponent nature underlies the extraordinary mechanical properties of spider dragline silk.</title>
        <authorList>
            <person name="Kono N."/>
            <person name="Nakamura H."/>
            <person name="Mori M."/>
            <person name="Yoshida Y."/>
            <person name="Ohtoshi R."/>
            <person name="Malay A.D."/>
            <person name="Moran D.A.P."/>
            <person name="Tomita M."/>
            <person name="Numata K."/>
            <person name="Arakawa K."/>
        </authorList>
    </citation>
    <scope>NUCLEOTIDE SEQUENCE</scope>
</reference>
<dbReference type="EMBL" id="BMAU01021357">
    <property type="protein sequence ID" value="GFY21156.1"/>
    <property type="molecule type" value="Genomic_DNA"/>
</dbReference>
<feature type="compositionally biased region" description="Basic and acidic residues" evidence="1">
    <location>
        <begin position="39"/>
        <end position="54"/>
    </location>
</feature>
<sequence>MIAEQLGMDKMVVHKIISEDLVMRKICAKLVPKVLTDVQKQDLRPRDKTSEERMAPSAIASTEESSHVQVENESNVDCLL</sequence>
<proteinExistence type="predicted"/>
<gene>
    <name evidence="2" type="ORF">TNCV_3992001</name>
</gene>
<name>A0A8X6T663_TRICX</name>
<comment type="caution">
    <text evidence="2">The sequence shown here is derived from an EMBL/GenBank/DDBJ whole genome shotgun (WGS) entry which is preliminary data.</text>
</comment>
<dbReference type="AlphaFoldDB" id="A0A8X6T663"/>
<evidence type="ECO:0000256" key="1">
    <source>
        <dbReference type="SAM" id="MobiDB-lite"/>
    </source>
</evidence>
<feature type="compositionally biased region" description="Polar residues" evidence="1">
    <location>
        <begin position="59"/>
        <end position="80"/>
    </location>
</feature>
<dbReference type="Proteomes" id="UP000887159">
    <property type="component" value="Unassembled WGS sequence"/>
</dbReference>
<feature type="region of interest" description="Disordered" evidence="1">
    <location>
        <begin position="39"/>
        <end position="80"/>
    </location>
</feature>